<evidence type="ECO:0000313" key="1">
    <source>
        <dbReference type="EMBL" id="OWF44653.1"/>
    </source>
</evidence>
<dbReference type="AlphaFoldDB" id="A0A210Q7D7"/>
<proteinExistence type="predicted"/>
<sequence length="425" mass="46050">MALCPSPHTCVYSVRSKSRSIIALSYRLGLDDHMRNCLYSTISNFVVCLEINLLRTMHLFLVVVCLVAANAVPMKKSSDYDYVMHLVEHAYHSVDNSKPIGPYDGSSYLGKRDERSSDYDSVMDLVEHAYHSVDHSQPIGPGYYNGHTLGKKDLSALLESLKDSIANVGSALHQTFGGIPQHGAELLSSVVQTGLQPVAGLLNNVLHGLQQSNMVDVQKRGAKEFFANIGDQLSTTFTSLGHAFQTTFQGLAQTAAQHGADLLTQALQGGAQVVASGANTFANNLQQPQVSAQKRNVHDVLSNLGQQLSATFTNLGNVLQNTFHGLAETATQQGATLLSQALQGTNMQAATERRNAADLLTELQHQLTHLGDLLNPFHHSDAQPLPGSGITAEQRNARNLLTDLQNQLSHIGDLLNPFHHSDAQH</sequence>
<dbReference type="OrthoDB" id="6130436at2759"/>
<reference evidence="1 2" key="1">
    <citation type="journal article" date="2017" name="Nat. Ecol. Evol.">
        <title>Scallop genome provides insights into evolution of bilaterian karyotype and development.</title>
        <authorList>
            <person name="Wang S."/>
            <person name="Zhang J."/>
            <person name="Jiao W."/>
            <person name="Li J."/>
            <person name="Xun X."/>
            <person name="Sun Y."/>
            <person name="Guo X."/>
            <person name="Huan P."/>
            <person name="Dong B."/>
            <person name="Zhang L."/>
            <person name="Hu X."/>
            <person name="Sun X."/>
            <person name="Wang J."/>
            <person name="Zhao C."/>
            <person name="Wang Y."/>
            <person name="Wang D."/>
            <person name="Huang X."/>
            <person name="Wang R."/>
            <person name="Lv J."/>
            <person name="Li Y."/>
            <person name="Zhang Z."/>
            <person name="Liu B."/>
            <person name="Lu W."/>
            <person name="Hui Y."/>
            <person name="Liang J."/>
            <person name="Zhou Z."/>
            <person name="Hou R."/>
            <person name="Li X."/>
            <person name="Liu Y."/>
            <person name="Li H."/>
            <person name="Ning X."/>
            <person name="Lin Y."/>
            <person name="Zhao L."/>
            <person name="Xing Q."/>
            <person name="Dou J."/>
            <person name="Li Y."/>
            <person name="Mao J."/>
            <person name="Guo H."/>
            <person name="Dou H."/>
            <person name="Li T."/>
            <person name="Mu C."/>
            <person name="Jiang W."/>
            <person name="Fu Q."/>
            <person name="Fu X."/>
            <person name="Miao Y."/>
            <person name="Liu J."/>
            <person name="Yu Q."/>
            <person name="Li R."/>
            <person name="Liao H."/>
            <person name="Li X."/>
            <person name="Kong Y."/>
            <person name="Jiang Z."/>
            <person name="Chourrout D."/>
            <person name="Li R."/>
            <person name="Bao Z."/>
        </authorList>
    </citation>
    <scope>NUCLEOTIDE SEQUENCE [LARGE SCALE GENOMIC DNA]</scope>
    <source>
        <strain evidence="1 2">PY_sf001</strain>
    </source>
</reference>
<protein>
    <submittedName>
        <fullName evidence="1">Uncharacterized protein</fullName>
    </submittedName>
</protein>
<gene>
    <name evidence="1" type="ORF">KP79_PYT20449</name>
</gene>
<dbReference type="Proteomes" id="UP000242188">
    <property type="component" value="Unassembled WGS sequence"/>
</dbReference>
<evidence type="ECO:0000313" key="2">
    <source>
        <dbReference type="Proteomes" id="UP000242188"/>
    </source>
</evidence>
<name>A0A210Q7D7_MIZYE</name>
<dbReference type="EMBL" id="NEDP02004706">
    <property type="protein sequence ID" value="OWF44653.1"/>
    <property type="molecule type" value="Genomic_DNA"/>
</dbReference>
<organism evidence="1 2">
    <name type="scientific">Mizuhopecten yessoensis</name>
    <name type="common">Japanese scallop</name>
    <name type="synonym">Patinopecten yessoensis</name>
    <dbReference type="NCBI Taxonomy" id="6573"/>
    <lineage>
        <taxon>Eukaryota</taxon>
        <taxon>Metazoa</taxon>
        <taxon>Spiralia</taxon>
        <taxon>Lophotrochozoa</taxon>
        <taxon>Mollusca</taxon>
        <taxon>Bivalvia</taxon>
        <taxon>Autobranchia</taxon>
        <taxon>Pteriomorphia</taxon>
        <taxon>Pectinida</taxon>
        <taxon>Pectinoidea</taxon>
        <taxon>Pectinidae</taxon>
        <taxon>Mizuhopecten</taxon>
    </lineage>
</organism>
<accession>A0A210Q7D7</accession>
<keyword evidence="2" id="KW-1185">Reference proteome</keyword>
<comment type="caution">
    <text evidence="1">The sequence shown here is derived from an EMBL/GenBank/DDBJ whole genome shotgun (WGS) entry which is preliminary data.</text>
</comment>